<dbReference type="Gene3D" id="3.40.50.720">
    <property type="entry name" value="NAD(P)-binding Rossmann-like Domain"/>
    <property type="match status" value="2"/>
</dbReference>
<dbReference type="EMBL" id="BAQP01000181">
    <property type="protein sequence ID" value="GBQ26569.1"/>
    <property type="molecule type" value="Genomic_DNA"/>
</dbReference>
<comment type="caution">
    <text evidence="4">The sequence shown here is derived from an EMBL/GenBank/DDBJ whole genome shotgun (WGS) entry which is preliminary data.</text>
</comment>
<evidence type="ECO:0000256" key="2">
    <source>
        <dbReference type="ARBA" id="ARBA00023027"/>
    </source>
</evidence>
<dbReference type="Proteomes" id="UP001060895">
    <property type="component" value="Unassembled WGS sequence"/>
</dbReference>
<evidence type="ECO:0000313" key="5">
    <source>
        <dbReference type="Proteomes" id="UP001060895"/>
    </source>
</evidence>
<protein>
    <submittedName>
        <fullName evidence="4">Lactate dehydrogenase-like oxidoreductase</fullName>
    </submittedName>
</protein>
<name>A0ABQ0P8E2_9PROT</name>
<dbReference type="SUPFAM" id="SSF52283">
    <property type="entry name" value="Formate/glycerate dehydrogenase catalytic domain-like"/>
    <property type="match status" value="1"/>
</dbReference>
<proteinExistence type="predicted"/>
<dbReference type="Pfam" id="PF02826">
    <property type="entry name" value="2-Hacid_dh_C"/>
    <property type="match status" value="1"/>
</dbReference>
<reference evidence="4" key="1">
    <citation type="submission" date="2013-04" db="EMBL/GenBank/DDBJ databases">
        <title>The genome sequencing project of 58 acetic acid bacteria.</title>
        <authorList>
            <person name="Okamoto-Kainuma A."/>
            <person name="Ishikawa M."/>
            <person name="Umino S."/>
            <person name="Koizumi Y."/>
            <person name="Shiwa Y."/>
            <person name="Yoshikawa H."/>
            <person name="Matsutani M."/>
            <person name="Matsushita K."/>
        </authorList>
    </citation>
    <scope>NUCLEOTIDE SEQUENCE</scope>
    <source>
        <strain evidence="4">DSM 12717</strain>
    </source>
</reference>
<dbReference type="InterPro" id="IPR036291">
    <property type="entry name" value="NAD(P)-bd_dom_sf"/>
</dbReference>
<keyword evidence="2" id="KW-0520">NAD</keyword>
<evidence type="ECO:0000256" key="1">
    <source>
        <dbReference type="ARBA" id="ARBA00023002"/>
    </source>
</evidence>
<dbReference type="SUPFAM" id="SSF51735">
    <property type="entry name" value="NAD(P)-binding Rossmann-fold domains"/>
    <property type="match status" value="1"/>
</dbReference>
<dbReference type="InterPro" id="IPR050223">
    <property type="entry name" value="D-isomer_2-hydroxyacid_DH"/>
</dbReference>
<accession>A0ABQ0P8E2</accession>
<evidence type="ECO:0000313" key="4">
    <source>
        <dbReference type="EMBL" id="GBQ26569.1"/>
    </source>
</evidence>
<dbReference type="PANTHER" id="PTHR10996:SF178">
    <property type="entry name" value="2-HYDROXYACID DEHYDROGENASE YGL185C-RELATED"/>
    <property type="match status" value="1"/>
</dbReference>
<keyword evidence="5" id="KW-1185">Reference proteome</keyword>
<dbReference type="PANTHER" id="PTHR10996">
    <property type="entry name" value="2-HYDROXYACID DEHYDROGENASE-RELATED"/>
    <property type="match status" value="1"/>
</dbReference>
<dbReference type="RefSeq" id="WP_220794937.1">
    <property type="nucleotide sequence ID" value="NZ_BAQP01000181.1"/>
</dbReference>
<gene>
    <name evidence="4" type="ORF">AA12717_2401</name>
</gene>
<organism evidence="4 5">
    <name type="scientific">Gluconacetobacter sacchari DSM 12717</name>
    <dbReference type="NCBI Taxonomy" id="1307940"/>
    <lineage>
        <taxon>Bacteria</taxon>
        <taxon>Pseudomonadati</taxon>
        <taxon>Pseudomonadota</taxon>
        <taxon>Alphaproteobacteria</taxon>
        <taxon>Acetobacterales</taxon>
        <taxon>Acetobacteraceae</taxon>
        <taxon>Gluconacetobacter</taxon>
    </lineage>
</organism>
<feature type="domain" description="D-isomer specific 2-hydroxyacid dehydrogenase NAD-binding" evidence="3">
    <location>
        <begin position="107"/>
        <end position="278"/>
    </location>
</feature>
<sequence length="311" mass="32771">MTILTCIPLTGPARMMLARYGAVIDRPGPTLPVAMLDQGLREQVRLVVTNGSAGLSADDMAALPALRWVLCTGVGHENVDLDAARSQGVRVSNTPGANGQTVADHAMALLLAISRDLLRLDQGVRAGRWEDLRQPRPAPHDRTLGLLGFGQIGQAIATRALGFGMRVLYHTRVPRPFQGAEHAADLKMMAARADYLVVACPGGAATRHLVDAALLQALGPRGFLINIGRGSVVDTTALVAALEDGVIAGAALDVFEGEPVVPPRLRTLPNVILTPHLAGRSPQAQAAQLSAWETHIAACTQGRSPPNLVHS</sequence>
<keyword evidence="1" id="KW-0560">Oxidoreductase</keyword>
<evidence type="ECO:0000259" key="3">
    <source>
        <dbReference type="Pfam" id="PF02826"/>
    </source>
</evidence>
<dbReference type="InterPro" id="IPR006140">
    <property type="entry name" value="D-isomer_DH_NAD-bd"/>
</dbReference>